<dbReference type="PANTHER" id="PTHR37302:SF1">
    <property type="entry name" value="PROTEIN DINB"/>
    <property type="match status" value="1"/>
</dbReference>
<evidence type="ECO:0000256" key="3">
    <source>
        <dbReference type="PIRSR" id="PIRSR607837-1"/>
    </source>
</evidence>
<dbReference type="InterPro" id="IPR034660">
    <property type="entry name" value="DinB/YfiT-like"/>
</dbReference>
<feature type="binding site" evidence="3">
    <location>
        <position position="137"/>
    </location>
    <ligand>
        <name>a divalent metal cation</name>
        <dbReference type="ChEBI" id="CHEBI:60240"/>
    </ligand>
</feature>
<feature type="binding site" evidence="3">
    <location>
        <position position="141"/>
    </location>
    <ligand>
        <name>a divalent metal cation</name>
        <dbReference type="ChEBI" id="CHEBI:60240"/>
    </ligand>
</feature>
<dbReference type="OrthoDB" id="9807509at2"/>
<dbReference type="PANTHER" id="PTHR37302">
    <property type="entry name" value="SLR1116 PROTEIN"/>
    <property type="match status" value="1"/>
</dbReference>
<evidence type="ECO:0000256" key="1">
    <source>
        <dbReference type="ARBA" id="ARBA00008635"/>
    </source>
</evidence>
<dbReference type="RefSeq" id="WP_119746292.1">
    <property type="nucleotide sequence ID" value="NZ_QZCG01000002.1"/>
</dbReference>
<keyword evidence="5" id="KW-1185">Reference proteome</keyword>
<dbReference type="SUPFAM" id="SSF109854">
    <property type="entry name" value="DinB/YfiT-like putative metalloenzymes"/>
    <property type="match status" value="1"/>
</dbReference>
<reference evidence="5" key="1">
    <citation type="submission" date="2018-09" db="EMBL/GenBank/DDBJ databases">
        <title>Acidovorax cavernicola nov. sp. isolated from Gruta de las Maravillas (Aracena, Spain).</title>
        <authorList>
            <person name="Jurado V."/>
            <person name="Gutierrez-Patricio S."/>
            <person name="Gonzalez-Pimentel J.L."/>
            <person name="Miller A.Z."/>
            <person name="Laiz L."/>
            <person name="Saiz-Jimenez C."/>
        </authorList>
    </citation>
    <scope>NUCLEOTIDE SEQUENCE [LARGE SCALE GENOMIC DNA]</scope>
    <source>
        <strain evidence="5">1011MAR3C25</strain>
    </source>
</reference>
<proteinExistence type="inferred from homology"/>
<protein>
    <submittedName>
        <fullName evidence="4">Damage-inducible protein DinB</fullName>
    </submittedName>
</protein>
<comment type="caution">
    <text evidence="4">The sequence shown here is derived from an EMBL/GenBank/DDBJ whole genome shotgun (WGS) entry which is preliminary data.</text>
</comment>
<feature type="binding site" evidence="3">
    <location>
        <position position="50"/>
    </location>
    <ligand>
        <name>a divalent metal cation</name>
        <dbReference type="ChEBI" id="CHEBI:60240"/>
    </ligand>
</feature>
<dbReference type="Proteomes" id="UP000284202">
    <property type="component" value="Unassembled WGS sequence"/>
</dbReference>
<sequence>MPNQDYVLIMARYNRWQNENLLAATDGLSPDERRKDRGAFFGSIERTFSHILWADMIWLHRFAGTSRPKGSHSESDALIGDWDEFRELRDRLDRQILQWAHDVSPDWFEGNLRWTSGMVHREFSMPRKIVIMHLFNHQTHHRGQIHAMLTLAGAQPGATDLLVMPEIYASA</sequence>
<dbReference type="Gene3D" id="1.20.120.450">
    <property type="entry name" value="dinb family like domain"/>
    <property type="match status" value="1"/>
</dbReference>
<dbReference type="InterPro" id="IPR007837">
    <property type="entry name" value="DinB"/>
</dbReference>
<name>A0A418T4K1_9RHOB</name>
<organism evidence="4 5">
    <name type="scientific">Paracoccus onubensis</name>
    <dbReference type="NCBI Taxonomy" id="1675788"/>
    <lineage>
        <taxon>Bacteria</taxon>
        <taxon>Pseudomonadati</taxon>
        <taxon>Pseudomonadota</taxon>
        <taxon>Alphaproteobacteria</taxon>
        <taxon>Rhodobacterales</taxon>
        <taxon>Paracoccaceae</taxon>
        <taxon>Paracoccus</taxon>
    </lineage>
</organism>
<comment type="similarity">
    <text evidence="1">Belongs to the DinB family.</text>
</comment>
<dbReference type="AlphaFoldDB" id="A0A418T4K1"/>
<accession>A0A418T4K1</accession>
<gene>
    <name evidence="4" type="ORF">D3P04_04355</name>
</gene>
<evidence type="ECO:0000313" key="5">
    <source>
        <dbReference type="Proteomes" id="UP000284202"/>
    </source>
</evidence>
<keyword evidence="2 3" id="KW-0479">Metal-binding</keyword>
<dbReference type="GO" id="GO:0046872">
    <property type="term" value="F:metal ion binding"/>
    <property type="evidence" value="ECO:0007669"/>
    <property type="project" value="UniProtKB-KW"/>
</dbReference>
<dbReference type="EMBL" id="QZCG01000002">
    <property type="protein sequence ID" value="RJE88148.1"/>
    <property type="molecule type" value="Genomic_DNA"/>
</dbReference>
<dbReference type="Pfam" id="PF05163">
    <property type="entry name" value="DinB"/>
    <property type="match status" value="1"/>
</dbReference>
<evidence type="ECO:0000313" key="4">
    <source>
        <dbReference type="EMBL" id="RJE88148.1"/>
    </source>
</evidence>
<evidence type="ECO:0000256" key="2">
    <source>
        <dbReference type="ARBA" id="ARBA00022723"/>
    </source>
</evidence>